<keyword evidence="2 4" id="KW-0863">Zinc-finger</keyword>
<accession>A0A250WR03</accession>
<keyword evidence="3" id="KW-0862">Zinc</keyword>
<comment type="caution">
    <text evidence="7">The sequence shown here is derived from an EMBL/GenBank/DDBJ whole genome shotgun (WGS) entry which is preliminary data.</text>
</comment>
<dbReference type="PROSITE" id="PS00518">
    <property type="entry name" value="ZF_RING_1"/>
    <property type="match status" value="1"/>
</dbReference>
<evidence type="ECO:0000256" key="3">
    <source>
        <dbReference type="ARBA" id="ARBA00022833"/>
    </source>
</evidence>
<organism evidence="7 8">
    <name type="scientific">Chlamydomonas eustigma</name>
    <dbReference type="NCBI Taxonomy" id="1157962"/>
    <lineage>
        <taxon>Eukaryota</taxon>
        <taxon>Viridiplantae</taxon>
        <taxon>Chlorophyta</taxon>
        <taxon>core chlorophytes</taxon>
        <taxon>Chlorophyceae</taxon>
        <taxon>CS clade</taxon>
        <taxon>Chlamydomonadales</taxon>
        <taxon>Chlamydomonadaceae</taxon>
        <taxon>Chlamydomonas</taxon>
    </lineage>
</organism>
<keyword evidence="8" id="KW-1185">Reference proteome</keyword>
<dbReference type="OrthoDB" id="550101at2759"/>
<feature type="region of interest" description="Disordered" evidence="5">
    <location>
        <begin position="41"/>
        <end position="62"/>
    </location>
</feature>
<gene>
    <name evidence="7" type="ORF">CEUSTIGMA_g721.t1</name>
</gene>
<name>A0A250WR03_9CHLO</name>
<evidence type="ECO:0000313" key="7">
    <source>
        <dbReference type="EMBL" id="GAX73267.1"/>
    </source>
</evidence>
<dbReference type="GO" id="GO:0008270">
    <property type="term" value="F:zinc ion binding"/>
    <property type="evidence" value="ECO:0007669"/>
    <property type="project" value="UniProtKB-KW"/>
</dbReference>
<dbReference type="InterPro" id="IPR017907">
    <property type="entry name" value="Znf_RING_CS"/>
</dbReference>
<protein>
    <recommendedName>
        <fullName evidence="6">RING-type domain-containing protein</fullName>
    </recommendedName>
</protein>
<evidence type="ECO:0000256" key="4">
    <source>
        <dbReference type="PROSITE-ProRule" id="PRU00175"/>
    </source>
</evidence>
<evidence type="ECO:0000313" key="8">
    <source>
        <dbReference type="Proteomes" id="UP000232323"/>
    </source>
</evidence>
<evidence type="ECO:0000256" key="2">
    <source>
        <dbReference type="ARBA" id="ARBA00022771"/>
    </source>
</evidence>
<feature type="domain" description="RING-type" evidence="6">
    <location>
        <begin position="170"/>
        <end position="204"/>
    </location>
</feature>
<evidence type="ECO:0000256" key="1">
    <source>
        <dbReference type="ARBA" id="ARBA00022723"/>
    </source>
</evidence>
<evidence type="ECO:0000259" key="6">
    <source>
        <dbReference type="PROSITE" id="PS50089"/>
    </source>
</evidence>
<dbReference type="PROSITE" id="PS50089">
    <property type="entry name" value="ZF_RING_2"/>
    <property type="match status" value="1"/>
</dbReference>
<dbReference type="Gene3D" id="3.30.40.10">
    <property type="entry name" value="Zinc/RING finger domain, C3HC4 (zinc finger)"/>
    <property type="match status" value="1"/>
</dbReference>
<feature type="region of interest" description="Disordered" evidence="5">
    <location>
        <begin position="234"/>
        <end position="254"/>
    </location>
</feature>
<feature type="compositionally biased region" description="Low complexity" evidence="5">
    <location>
        <begin position="53"/>
        <end position="62"/>
    </location>
</feature>
<evidence type="ECO:0000256" key="5">
    <source>
        <dbReference type="SAM" id="MobiDB-lite"/>
    </source>
</evidence>
<keyword evidence="1" id="KW-0479">Metal-binding</keyword>
<dbReference type="SUPFAM" id="SSF57850">
    <property type="entry name" value="RING/U-box"/>
    <property type="match status" value="1"/>
</dbReference>
<dbReference type="AlphaFoldDB" id="A0A250WR03"/>
<dbReference type="EMBL" id="BEGY01000003">
    <property type="protein sequence ID" value="GAX73267.1"/>
    <property type="molecule type" value="Genomic_DNA"/>
</dbReference>
<feature type="compositionally biased region" description="Polar residues" evidence="5">
    <location>
        <begin position="238"/>
        <end position="247"/>
    </location>
</feature>
<proteinExistence type="predicted"/>
<sequence>MSCPFKRFRISSQIPAGAQERNSVCPFTGAVFERSNEGDLRAVSTNKNDDASTSKSSNSLNSGYSCATASAEIAMALPHSGEQLDKHEAVSSQTQLSKPTEEVKSAAICPVGYGATNSAGRASTMTASAASEFSLLGHKTSSQEDSHQAAVCPYGYTAENAGPALTPLQCSLCHTFLHACSSLQPCGHKFCRFCVTPFHDCPVCGADVKGLQDEPELQAQVDHFLDVHSQRASRDSLPGTTTLSTDINEPGMTAQETTSCKTAADVAVNQQGRAHYFLKLGMQALAGGNAHAAFDRLEVCKMELLKKLSHQAQDAYASTSTAAAATESRGVKATAPASQLSASPVGDVVGIKVGADSELACQLGAVLGLQADSCRRGGDLQRAVFLYSQSSEALEPFQYLDEEVAHSLSVTQNKLGDLLFYANDLQGASSSYQCSLRIRRRLMAQTLKCCFHAATEVELDLSRRWTTAPIRKLLHQVAPGCKAYTQALDVAASLIKVVHVELELNSEAEPATSPDAPFGVLRVMKGDAEEGASDDLTSSTSGNSWCEHLKEASMIIEATDPDAQREPDANMMRPDCNTLLAKSNSAKWVSLQKALSVCVESSSHTK</sequence>
<dbReference type="InterPro" id="IPR001841">
    <property type="entry name" value="Znf_RING"/>
</dbReference>
<reference evidence="7 8" key="1">
    <citation type="submission" date="2017-08" db="EMBL/GenBank/DDBJ databases">
        <title>Acidophilic green algal genome provides insights into adaptation to an acidic environment.</title>
        <authorList>
            <person name="Hirooka S."/>
            <person name="Hirose Y."/>
            <person name="Kanesaki Y."/>
            <person name="Higuchi S."/>
            <person name="Fujiwara T."/>
            <person name="Onuma R."/>
            <person name="Era A."/>
            <person name="Ohbayashi R."/>
            <person name="Uzuka A."/>
            <person name="Nozaki H."/>
            <person name="Yoshikawa H."/>
            <person name="Miyagishima S.Y."/>
        </authorList>
    </citation>
    <scope>NUCLEOTIDE SEQUENCE [LARGE SCALE GENOMIC DNA]</scope>
    <source>
        <strain evidence="7 8">NIES-2499</strain>
    </source>
</reference>
<dbReference type="InterPro" id="IPR013083">
    <property type="entry name" value="Znf_RING/FYVE/PHD"/>
</dbReference>
<dbReference type="Proteomes" id="UP000232323">
    <property type="component" value="Unassembled WGS sequence"/>
</dbReference>